<dbReference type="GO" id="GO:0005524">
    <property type="term" value="F:ATP binding"/>
    <property type="evidence" value="ECO:0007669"/>
    <property type="project" value="InterPro"/>
</dbReference>
<dbReference type="Proteomes" id="UP000676649">
    <property type="component" value="Chromosome"/>
</dbReference>
<evidence type="ECO:0000313" key="3">
    <source>
        <dbReference type="Proteomes" id="UP000676649"/>
    </source>
</evidence>
<dbReference type="Gene3D" id="3.40.50.300">
    <property type="entry name" value="P-loop containing nucleotide triphosphate hydrolases"/>
    <property type="match status" value="1"/>
</dbReference>
<dbReference type="GO" id="GO:0016887">
    <property type="term" value="F:ATP hydrolysis activity"/>
    <property type="evidence" value="ECO:0007669"/>
    <property type="project" value="InterPro"/>
</dbReference>
<dbReference type="SMART" id="SM00382">
    <property type="entry name" value="AAA"/>
    <property type="match status" value="1"/>
</dbReference>
<dbReference type="EMBL" id="CP073754">
    <property type="protein sequence ID" value="QWF69690.1"/>
    <property type="molecule type" value="Genomic_DNA"/>
</dbReference>
<dbReference type="AlphaFoldDB" id="A0A975MLE1"/>
<name>A0A975MLE1_9GAMM</name>
<dbReference type="InterPro" id="IPR027417">
    <property type="entry name" value="P-loop_NTPase"/>
</dbReference>
<dbReference type="PANTHER" id="PTHR37291:SF1">
    <property type="entry name" value="TYPE IV METHYL-DIRECTED RESTRICTION ENZYME ECOKMCRB SUBUNIT"/>
    <property type="match status" value="1"/>
</dbReference>
<gene>
    <name evidence="2" type="ORF">KEF85_09910</name>
</gene>
<reference evidence="2" key="1">
    <citation type="submission" date="2021-04" db="EMBL/GenBank/DDBJ databases">
        <title>Draft genome sequence data of methanotrophic Methylovulum sp. strain S1L and Methylomonas sp. strain S2AM isolated from boreal lake water columns.</title>
        <authorList>
            <person name="Rissanen A.J."/>
            <person name="Mangayil R."/>
            <person name="Svenning M.M."/>
            <person name="Khanongnuch R."/>
        </authorList>
    </citation>
    <scope>NUCLEOTIDE SEQUENCE</scope>
    <source>
        <strain evidence="2">S2AM</strain>
    </source>
</reference>
<dbReference type="REBASE" id="510282">
    <property type="entry name" value="MpaS2AMMcrBCP"/>
</dbReference>
<dbReference type="RefSeq" id="WP_215580049.1">
    <property type="nucleotide sequence ID" value="NZ_CP073754.1"/>
</dbReference>
<dbReference type="InterPro" id="IPR003593">
    <property type="entry name" value="AAA+_ATPase"/>
</dbReference>
<proteinExistence type="predicted"/>
<dbReference type="CDD" id="cd00009">
    <property type="entry name" value="AAA"/>
    <property type="match status" value="1"/>
</dbReference>
<dbReference type="Pfam" id="PF07728">
    <property type="entry name" value="AAA_5"/>
    <property type="match status" value="1"/>
</dbReference>
<dbReference type="InterPro" id="IPR052934">
    <property type="entry name" value="Methyl-DNA_Rec/Restrict_Enz"/>
</dbReference>
<dbReference type="KEGG" id="mpad:KEF85_09910"/>
<dbReference type="InterPro" id="IPR011704">
    <property type="entry name" value="ATPase_dyneun-rel_AAA"/>
</dbReference>
<evidence type="ECO:0000313" key="2">
    <source>
        <dbReference type="EMBL" id="QWF69690.1"/>
    </source>
</evidence>
<organism evidence="2 3">
    <name type="scientific">Methylomonas paludis</name>
    <dbReference type="NCBI Taxonomy" id="1173101"/>
    <lineage>
        <taxon>Bacteria</taxon>
        <taxon>Pseudomonadati</taxon>
        <taxon>Pseudomonadota</taxon>
        <taxon>Gammaproteobacteria</taxon>
        <taxon>Methylococcales</taxon>
        <taxon>Methylococcaceae</taxon>
        <taxon>Methylomonas</taxon>
    </lineage>
</organism>
<dbReference type="SUPFAM" id="SSF52540">
    <property type="entry name" value="P-loop containing nucleoside triphosphate hydrolases"/>
    <property type="match status" value="1"/>
</dbReference>
<keyword evidence="3" id="KW-1185">Reference proteome</keyword>
<dbReference type="PANTHER" id="PTHR37291">
    <property type="entry name" value="5-METHYLCYTOSINE-SPECIFIC RESTRICTION ENZYME B"/>
    <property type="match status" value="1"/>
</dbReference>
<protein>
    <submittedName>
        <fullName evidence="2">AAA family ATPase</fullName>
    </submittedName>
</protein>
<evidence type="ECO:0000259" key="1">
    <source>
        <dbReference type="SMART" id="SM00382"/>
    </source>
</evidence>
<accession>A0A975MLE1</accession>
<sequence length="571" mass="65795">MNAVSFWKDQALLADGSIFSQNQLWTLDNLAGLNKHFVQNLDAGNGDFLEKLYEQIEPASPGVQQLASEMIWLLMLCPSNITLGKKKENISKVWSWSGNTLEPPPNQAYLLDDQVMSGIGSGGTYYSIHTWRELVFCIKLITAFKQLPKNEQVMLISDSWTFAEWLQHIEEAENRQFRHMLLFLLFPDDFERVFSKGNKVKIVNKLSENKEIKNAKSLSVLELDKLIREIRIRLEIQYHTSDLDFYKDPIVSLWQETGSKDTDNSPVETYAQDKTVSEPFTPESFNDGVFLGTELFQFIVDRLRRKQNIILQGPPGVGKTFLARRIAYTLIGCSDSDRVGMVQFHQSYSYEDFVQGYRPDDKSSSNFALKNGVFFKFCMNAMANPDKVYVFIIDEINRANLSKVFGELMMLIEADKRSSAWAVPLTYTGDSDKPFFVPDNVFLLGLMNTADRSIAMVDYALRRRFAFINLEPCFETQPFAEYLFTLGASEQLIARIRKNMQLLNDEIVRDRNLGAGFRIGHSYFCPDNSSELNDNWYQDIIDSEILPLLQEYWFDNPNKVDEWKIKLLLEV</sequence>
<feature type="domain" description="AAA+ ATPase" evidence="1">
    <location>
        <begin position="305"/>
        <end position="471"/>
    </location>
</feature>